<dbReference type="InterPro" id="IPR051673">
    <property type="entry name" value="SSDNA_exonuclease_RecJ"/>
</dbReference>
<dbReference type="SUPFAM" id="SSF64182">
    <property type="entry name" value="DHH phosphoesterases"/>
    <property type="match status" value="1"/>
</dbReference>
<dbReference type="PANTHER" id="PTHR30255:SF2">
    <property type="entry name" value="SINGLE-STRANDED-DNA-SPECIFIC EXONUCLEASE RECJ"/>
    <property type="match status" value="1"/>
</dbReference>
<feature type="non-terminal residue" evidence="1">
    <location>
        <position position="1"/>
    </location>
</feature>
<dbReference type="Proteomes" id="UP000580839">
    <property type="component" value="Unassembled WGS sequence"/>
</dbReference>
<name>A0A849SLR6_UNCEI</name>
<dbReference type="AlphaFoldDB" id="A0A849SLR6"/>
<evidence type="ECO:0000313" key="2">
    <source>
        <dbReference type="Proteomes" id="UP000580839"/>
    </source>
</evidence>
<accession>A0A849SLR6</accession>
<reference evidence="1 2" key="1">
    <citation type="submission" date="2020-04" db="EMBL/GenBank/DDBJ databases">
        <title>Metagenomic profiling of ammonia- and methane-oxidizing microorganisms in a Dutch drinking water treatment plant.</title>
        <authorList>
            <person name="Poghosyan L."/>
            <person name="Leucker S."/>
        </authorList>
    </citation>
    <scope>NUCLEOTIDE SEQUENCE [LARGE SCALE GENOMIC DNA]</scope>
    <source>
        <strain evidence="1">S-RSF-IL-03</strain>
    </source>
</reference>
<dbReference type="PANTHER" id="PTHR30255">
    <property type="entry name" value="SINGLE-STRANDED-DNA-SPECIFIC EXONUCLEASE RECJ"/>
    <property type="match status" value="1"/>
</dbReference>
<protein>
    <submittedName>
        <fullName evidence="1">Uncharacterized protein</fullName>
    </submittedName>
</protein>
<evidence type="ECO:0000313" key="1">
    <source>
        <dbReference type="EMBL" id="NOT34703.1"/>
    </source>
</evidence>
<dbReference type="Gene3D" id="3.10.310.30">
    <property type="match status" value="1"/>
</dbReference>
<organism evidence="1 2">
    <name type="scientific">Eiseniibacteriota bacterium</name>
    <dbReference type="NCBI Taxonomy" id="2212470"/>
    <lineage>
        <taxon>Bacteria</taxon>
        <taxon>Candidatus Eiseniibacteriota</taxon>
    </lineage>
</organism>
<gene>
    <name evidence="1" type="ORF">HOP12_11110</name>
</gene>
<dbReference type="EMBL" id="JABFRW010000140">
    <property type="protein sequence ID" value="NOT34703.1"/>
    <property type="molecule type" value="Genomic_DNA"/>
</dbReference>
<sequence length="154" mass="16722">VYALGFLLGPRLNAAGRIGNALLAFRLLTTRERGEASQIAQQLEVLNRERQAIEIAVVDQAMMQAEAAMGKEGRASVLVVTRKGLHPGVVGLAAARLKERFQLPSFVLAEDGERAAGSGSRRDPRARARRACRRRGALPACVRERRALGGRSLR</sequence>
<dbReference type="Gene3D" id="3.90.1640.30">
    <property type="match status" value="1"/>
</dbReference>
<dbReference type="InterPro" id="IPR038763">
    <property type="entry name" value="DHH_sf"/>
</dbReference>
<comment type="caution">
    <text evidence="1">The sequence shown here is derived from an EMBL/GenBank/DDBJ whole genome shotgun (WGS) entry which is preliminary data.</text>
</comment>
<proteinExistence type="predicted"/>